<dbReference type="InterPro" id="IPR044855">
    <property type="entry name" value="CoA-Trfase_III_dom3_sf"/>
</dbReference>
<organism evidence="2 3">
    <name type="scientific">Microvirga alba</name>
    <dbReference type="NCBI Taxonomy" id="2791025"/>
    <lineage>
        <taxon>Bacteria</taxon>
        <taxon>Pseudomonadati</taxon>
        <taxon>Pseudomonadota</taxon>
        <taxon>Alphaproteobacteria</taxon>
        <taxon>Hyphomicrobiales</taxon>
        <taxon>Methylobacteriaceae</taxon>
        <taxon>Microvirga</taxon>
    </lineage>
</organism>
<evidence type="ECO:0000313" key="3">
    <source>
        <dbReference type="Proteomes" id="UP000599312"/>
    </source>
</evidence>
<reference evidence="2" key="1">
    <citation type="submission" date="2020-11" db="EMBL/GenBank/DDBJ databases">
        <authorList>
            <person name="Kim M.K."/>
        </authorList>
    </citation>
    <scope>NUCLEOTIDE SEQUENCE</scope>
    <source>
        <strain evidence="2">BT350</strain>
    </source>
</reference>
<name>A0A931BS84_9HYPH</name>
<dbReference type="PANTHER" id="PTHR48228">
    <property type="entry name" value="SUCCINYL-COA--D-CITRAMALATE COA-TRANSFERASE"/>
    <property type="match status" value="1"/>
</dbReference>
<comment type="caution">
    <text evidence="2">The sequence shown here is derived from an EMBL/GenBank/DDBJ whole genome shotgun (WGS) entry which is preliminary data.</text>
</comment>
<dbReference type="EMBL" id="JADQDO010000004">
    <property type="protein sequence ID" value="MBF9233849.1"/>
    <property type="molecule type" value="Genomic_DNA"/>
</dbReference>
<dbReference type="PANTHER" id="PTHR48228:SF6">
    <property type="entry name" value="L-CARNITINE COA-TRANSFERASE"/>
    <property type="match status" value="1"/>
</dbReference>
<dbReference type="AlphaFoldDB" id="A0A931BS84"/>
<evidence type="ECO:0000256" key="1">
    <source>
        <dbReference type="ARBA" id="ARBA00022679"/>
    </source>
</evidence>
<dbReference type="Proteomes" id="UP000599312">
    <property type="component" value="Unassembled WGS sequence"/>
</dbReference>
<dbReference type="RefSeq" id="WP_196271841.1">
    <property type="nucleotide sequence ID" value="NZ_JADQDO010000004.1"/>
</dbReference>
<dbReference type="InterPro" id="IPR003673">
    <property type="entry name" value="CoA-Trfase_fam_III"/>
</dbReference>
<proteinExistence type="predicted"/>
<protein>
    <submittedName>
        <fullName evidence="2">CoA transferase</fullName>
    </submittedName>
</protein>
<evidence type="ECO:0000313" key="2">
    <source>
        <dbReference type="EMBL" id="MBF9233849.1"/>
    </source>
</evidence>
<dbReference type="Gene3D" id="3.40.50.10540">
    <property type="entry name" value="Crotonobetainyl-coa:carnitine coa-transferase, domain 1"/>
    <property type="match status" value="1"/>
</dbReference>
<dbReference type="Gene3D" id="3.30.1540.10">
    <property type="entry name" value="formyl-coa transferase, domain 3"/>
    <property type="match status" value="1"/>
</dbReference>
<keyword evidence="1 2" id="KW-0808">Transferase</keyword>
<dbReference type="Pfam" id="PF02515">
    <property type="entry name" value="CoA_transf_3"/>
    <property type="match status" value="1"/>
</dbReference>
<accession>A0A931BS84</accession>
<dbReference type="InterPro" id="IPR050509">
    <property type="entry name" value="CoA-transferase_III"/>
</dbReference>
<dbReference type="SUPFAM" id="SSF89796">
    <property type="entry name" value="CoA-transferase family III (CaiB/BaiF)"/>
    <property type="match status" value="1"/>
</dbReference>
<gene>
    <name evidence="2" type="ORF">I2H38_10725</name>
</gene>
<keyword evidence="3" id="KW-1185">Reference proteome</keyword>
<dbReference type="GO" id="GO:0016740">
    <property type="term" value="F:transferase activity"/>
    <property type="evidence" value="ECO:0007669"/>
    <property type="project" value="UniProtKB-KW"/>
</dbReference>
<sequence>MHQCRVLDLGIITAGAATSAVLADLGAEVIKIESPSYQDPFRKWSGETFAGEHPDLPPFFRMTNRGKLNAGIDLKHPHGREVFLRLVAKSDIVVENFSRGVLERLGLDYQTLKAVNPDIILASISSQGEDGPDRPYVSFGSTLEAMAGLAAITGYAGGPPVVSGIELNFPDQVVAIFASAMITTAWFAKENGAGGAHLDMSQRELTSFLCGEAFLTRAPLRQGNAQDGIPLQECFRSNDGVWVAVTVYERNMRSLRKLTGGVTAAEIGAWIASHDGARIVSALEGEGVAAAAVADGTDVLAQWDVSWSRALKRGADGDIVKGFLFEDDSAPMTVGRPAVLLGADTRDVLIRVGGYSNAEIDALVTLGAVASESNNEVPAARDPLTTSGQEK</sequence>
<dbReference type="InterPro" id="IPR023606">
    <property type="entry name" value="CoA-Trfase_III_dom_1_sf"/>
</dbReference>